<evidence type="ECO:0000256" key="3">
    <source>
        <dbReference type="PROSITE-ProRule" id="PRU00221"/>
    </source>
</evidence>
<dbReference type="Pfam" id="PF00069">
    <property type="entry name" value="Pkinase"/>
    <property type="match status" value="1"/>
</dbReference>
<keyword evidence="1 3" id="KW-0853">WD repeat</keyword>
<accession>A0A8J3JC71</accession>
<comment type="caution">
    <text evidence="5">The sequence shown here is derived from an EMBL/GenBank/DDBJ whole genome shotgun (WGS) entry which is preliminary data.</text>
</comment>
<dbReference type="Gene3D" id="1.10.510.10">
    <property type="entry name" value="Transferase(Phosphotransferase) domain 1"/>
    <property type="match status" value="1"/>
</dbReference>
<feature type="repeat" description="WD" evidence="3">
    <location>
        <begin position="808"/>
        <end position="849"/>
    </location>
</feature>
<keyword evidence="2" id="KW-0677">Repeat</keyword>
<dbReference type="InterPro" id="IPR001680">
    <property type="entry name" value="WD40_rpt"/>
</dbReference>
<dbReference type="SUPFAM" id="SSF56112">
    <property type="entry name" value="Protein kinase-like (PK-like)"/>
    <property type="match status" value="1"/>
</dbReference>
<dbReference type="PANTHER" id="PTHR19848:SF8">
    <property type="entry name" value="F-BOX AND WD REPEAT DOMAIN CONTAINING 7"/>
    <property type="match status" value="1"/>
</dbReference>
<feature type="repeat" description="WD" evidence="3">
    <location>
        <begin position="1037"/>
        <end position="1069"/>
    </location>
</feature>
<evidence type="ECO:0000256" key="2">
    <source>
        <dbReference type="ARBA" id="ARBA00022737"/>
    </source>
</evidence>
<dbReference type="InterPro" id="IPR008271">
    <property type="entry name" value="Ser/Thr_kinase_AS"/>
</dbReference>
<evidence type="ECO:0000313" key="6">
    <source>
        <dbReference type="Proteomes" id="UP000612808"/>
    </source>
</evidence>
<dbReference type="PANTHER" id="PTHR19848">
    <property type="entry name" value="WD40 REPEAT PROTEIN"/>
    <property type="match status" value="1"/>
</dbReference>
<dbReference type="InterPro" id="IPR011047">
    <property type="entry name" value="Quinoprotein_ADH-like_sf"/>
</dbReference>
<dbReference type="CDD" id="cd00200">
    <property type="entry name" value="WD40"/>
    <property type="match status" value="1"/>
</dbReference>
<dbReference type="AlphaFoldDB" id="A0A8J3JC71"/>
<protein>
    <recommendedName>
        <fullName evidence="4">Protein kinase domain-containing protein</fullName>
    </recommendedName>
</protein>
<dbReference type="PROSITE" id="PS50294">
    <property type="entry name" value="WD_REPEATS_REGION"/>
    <property type="match status" value="1"/>
</dbReference>
<dbReference type="InterPro" id="IPR011009">
    <property type="entry name" value="Kinase-like_dom_sf"/>
</dbReference>
<dbReference type="SUPFAM" id="SSF48452">
    <property type="entry name" value="TPR-like"/>
    <property type="match status" value="1"/>
</dbReference>
<sequence length="1172" mass="125912">MADGWRVGDVVDDRYEVLGVAGRGGMGVVHRVRHREWGVDLAVKSLRPDLSRRADLRDRFVAEAEAWVSLGLHPHVCCCHYVRTLDGVPRLFAEYVPGGSLADRVADRTLYAGPAPLATVLDVAVQVAWGLAYAHDRGLVHRDVKPANVLLDVDGVAKLADFGLARVRPAAPAPGPDGAPGASVPVPGGGGTRVYAAPEQAAGRPVGRRADVYSFAVSVLELCVGEVRWLAGSAARDVLDTVRDGRVAPPPELADLLRRCLDPDPERRPASMDVVAADLTDLYARLVGRPYPRVRPAAADLRADELNNRALSLADLGRSGPAEEAFAAALAADPQHLAAAYNLGLVRWRTGATGDTDLVARLTGADDGSPQERYLLAQVHLERGDLDAARALLTPDEDRPEVRAALDVLRSGRIADARRVDEWRLPPVPGGSVLDLLGRGRPFRFAAEEDVALVADADRTVRLWDLAERACRRTLTGHAVAVRAVDVTADGRYGVSADESGTVIVWDLTDGTRVRTLTAPAPRPPQHHHRHTVRLTAGARFVLWSAGTTVELWDVRDGTRRTLHRGYGGIAVDVTPDGRYAALVEYDEVRVWDLTADRSWRHPERDMPGSAVALRLSADGRYAAIGTDRGAVRLWDLRAGRCTRVLTGHEEPVDRLAFSSDGTRLVSAEGDAIRCWTLATGRCLRTYPWPADGLSVWDLRIDGDTAVTAGGEGVLRRWRLPTDSHVAAPRLSRPRPPVEVAGTHAAAESGLADAARALAAGRYPAAHAALTAVRAVPGYERAPRVLSAWRDLTAVSVRVAPRDAWRTATLDTGDLYAADLSADGRTVVTGGHGGVVGVWDAVTGERVRELAPPSPPAHVAPDVTVAVGLDADARTVASVGRGGGLRLWSVADGARLGGTTVGGDDLRSVRLAHGGTALVGTRGGVLRAWDAAAGRPLWTLDSPDGSGVADVSVSAGDRAAAVWYQGIVRVVDVRAGRVLHTVETGQPHVVAVALATDGRRLLTVGGESFDRFIQLWDVATGSCLRVFDWEQALSTRTVRWTADGRFAVSADEQGRIRVWDVATGTILRTLDTNRSEPRGVAVSGDGRVVLWWNAEGAQLWELDWDLDAREPADWDDGATPYLAAFLDRYGRDEFTADDVEALLRLLRHAGYGWLRADAVRGHAYRMAERPVP</sequence>
<evidence type="ECO:0000256" key="1">
    <source>
        <dbReference type="ARBA" id="ARBA00022574"/>
    </source>
</evidence>
<dbReference type="PROSITE" id="PS50011">
    <property type="entry name" value="PROTEIN_KINASE_DOM"/>
    <property type="match status" value="1"/>
</dbReference>
<feature type="domain" description="Protein kinase" evidence="4">
    <location>
        <begin position="15"/>
        <end position="286"/>
    </location>
</feature>
<proteinExistence type="predicted"/>
<dbReference type="Gene3D" id="3.30.200.20">
    <property type="entry name" value="Phosphorylase Kinase, domain 1"/>
    <property type="match status" value="1"/>
</dbReference>
<dbReference type="InterPro" id="IPR000719">
    <property type="entry name" value="Prot_kinase_dom"/>
</dbReference>
<evidence type="ECO:0000259" key="4">
    <source>
        <dbReference type="PROSITE" id="PS50011"/>
    </source>
</evidence>
<dbReference type="SUPFAM" id="SSF50998">
    <property type="entry name" value="Quinoprotein alcohol dehydrogenase-like"/>
    <property type="match status" value="2"/>
</dbReference>
<dbReference type="PROSITE" id="PS50082">
    <property type="entry name" value="WD_REPEATS_2"/>
    <property type="match status" value="4"/>
</dbReference>
<dbReference type="Proteomes" id="UP000612808">
    <property type="component" value="Unassembled WGS sequence"/>
</dbReference>
<dbReference type="SMART" id="SM00320">
    <property type="entry name" value="WD40"/>
    <property type="match status" value="10"/>
</dbReference>
<feature type="repeat" description="WD" evidence="3">
    <location>
        <begin position="604"/>
        <end position="645"/>
    </location>
</feature>
<dbReference type="RefSeq" id="WP_203658137.1">
    <property type="nucleotide sequence ID" value="NZ_BOMB01000017.1"/>
</dbReference>
<dbReference type="Gene3D" id="1.25.40.10">
    <property type="entry name" value="Tetratricopeptide repeat domain"/>
    <property type="match status" value="1"/>
</dbReference>
<reference evidence="5" key="1">
    <citation type="submission" date="2021-01" db="EMBL/GenBank/DDBJ databases">
        <title>Whole genome shotgun sequence of Actinocatenispora rupis NBRC 107355.</title>
        <authorList>
            <person name="Komaki H."/>
            <person name="Tamura T."/>
        </authorList>
    </citation>
    <scope>NUCLEOTIDE SEQUENCE</scope>
    <source>
        <strain evidence="5">NBRC 107355</strain>
    </source>
</reference>
<dbReference type="PROSITE" id="PS00108">
    <property type="entry name" value="PROTEIN_KINASE_ST"/>
    <property type="match status" value="1"/>
</dbReference>
<dbReference type="Pfam" id="PF00400">
    <property type="entry name" value="WD40"/>
    <property type="match status" value="3"/>
</dbReference>
<dbReference type="GO" id="GO:0004672">
    <property type="term" value="F:protein kinase activity"/>
    <property type="evidence" value="ECO:0007669"/>
    <property type="project" value="InterPro"/>
</dbReference>
<dbReference type="GO" id="GO:0005524">
    <property type="term" value="F:ATP binding"/>
    <property type="evidence" value="ECO:0007669"/>
    <property type="project" value="InterPro"/>
</dbReference>
<gene>
    <name evidence="5" type="ORF">Aru02nite_30270</name>
</gene>
<keyword evidence="6" id="KW-1185">Reference proteome</keyword>
<dbReference type="InterPro" id="IPR011990">
    <property type="entry name" value="TPR-like_helical_dom_sf"/>
</dbReference>
<dbReference type="InterPro" id="IPR015943">
    <property type="entry name" value="WD40/YVTN_repeat-like_dom_sf"/>
</dbReference>
<dbReference type="EMBL" id="BOMB01000017">
    <property type="protein sequence ID" value="GID12138.1"/>
    <property type="molecule type" value="Genomic_DNA"/>
</dbReference>
<organism evidence="5 6">
    <name type="scientific">Actinocatenispora rupis</name>
    <dbReference type="NCBI Taxonomy" id="519421"/>
    <lineage>
        <taxon>Bacteria</taxon>
        <taxon>Bacillati</taxon>
        <taxon>Actinomycetota</taxon>
        <taxon>Actinomycetes</taxon>
        <taxon>Micromonosporales</taxon>
        <taxon>Micromonosporaceae</taxon>
        <taxon>Actinocatenispora</taxon>
    </lineage>
</organism>
<dbReference type="Gene3D" id="2.130.10.10">
    <property type="entry name" value="YVTN repeat-like/Quinoprotein amine dehydrogenase"/>
    <property type="match status" value="4"/>
</dbReference>
<dbReference type="CDD" id="cd14014">
    <property type="entry name" value="STKc_PknB_like"/>
    <property type="match status" value="1"/>
</dbReference>
<feature type="repeat" description="WD" evidence="3">
    <location>
        <begin position="475"/>
        <end position="516"/>
    </location>
</feature>
<name>A0A8J3JC71_9ACTN</name>
<evidence type="ECO:0000313" key="5">
    <source>
        <dbReference type="EMBL" id="GID12138.1"/>
    </source>
</evidence>
<dbReference type="SMART" id="SM00220">
    <property type="entry name" value="S_TKc"/>
    <property type="match status" value="1"/>
</dbReference>